<evidence type="ECO:0000313" key="3">
    <source>
        <dbReference type="Proteomes" id="UP000261166"/>
    </source>
</evidence>
<dbReference type="EMBL" id="QVLU01000039">
    <property type="protein sequence ID" value="RGE64556.1"/>
    <property type="molecule type" value="Genomic_DNA"/>
</dbReference>
<evidence type="ECO:0000256" key="1">
    <source>
        <dbReference type="SAM" id="MobiDB-lite"/>
    </source>
</evidence>
<gene>
    <name evidence="2" type="ORF">DWY69_27225</name>
</gene>
<dbReference type="AlphaFoldDB" id="A0A3E3IBY0"/>
<evidence type="ECO:0000313" key="2">
    <source>
        <dbReference type="EMBL" id="RGE64556.1"/>
    </source>
</evidence>
<reference evidence="2 3" key="1">
    <citation type="submission" date="2018-08" db="EMBL/GenBank/DDBJ databases">
        <title>A genome reference for cultivated species of the human gut microbiota.</title>
        <authorList>
            <person name="Zou Y."/>
            <person name="Xue W."/>
            <person name="Luo G."/>
        </authorList>
    </citation>
    <scope>NUCLEOTIDE SEQUENCE [LARGE SCALE GENOMIC DNA]</scope>
    <source>
        <strain evidence="2 3">AF26-4BH</strain>
    </source>
</reference>
<dbReference type="Proteomes" id="UP000261166">
    <property type="component" value="Unassembled WGS sequence"/>
</dbReference>
<name>A0A3E3IBY0_9FIRM</name>
<feature type="region of interest" description="Disordered" evidence="1">
    <location>
        <begin position="52"/>
        <end position="73"/>
    </location>
</feature>
<protein>
    <submittedName>
        <fullName evidence="2">Uncharacterized protein</fullName>
    </submittedName>
</protein>
<organism evidence="2 3">
    <name type="scientific">Eisenbergiella massiliensis</name>
    <dbReference type="NCBI Taxonomy" id="1720294"/>
    <lineage>
        <taxon>Bacteria</taxon>
        <taxon>Bacillati</taxon>
        <taxon>Bacillota</taxon>
        <taxon>Clostridia</taxon>
        <taxon>Lachnospirales</taxon>
        <taxon>Lachnospiraceae</taxon>
        <taxon>Eisenbergiella</taxon>
    </lineage>
</organism>
<proteinExistence type="predicted"/>
<accession>A0A3E3IBY0</accession>
<dbReference type="OrthoDB" id="2057244at2"/>
<dbReference type="RefSeq" id="WP_025489415.1">
    <property type="nucleotide sequence ID" value="NZ_JBKVAZ010000010.1"/>
</dbReference>
<comment type="caution">
    <text evidence="2">The sequence shown here is derived from an EMBL/GenBank/DDBJ whole genome shotgun (WGS) entry which is preliminary data.</text>
</comment>
<sequence>MDKNSPAAELERFLNFVDACSQEYKNAYDKVNEEDRRVQDFLHQMEFAKDQAERNRVATKLQKSRRSRRQNKDLVKRNEKVVLFFLEEKNRGALNRMRQLLGQQRKEEEYLSGERIYKPRVKEPE</sequence>